<dbReference type="EMBL" id="AQHZ01000010">
    <property type="protein sequence ID" value="ENO18675.1"/>
    <property type="molecule type" value="Genomic_DNA"/>
</dbReference>
<dbReference type="Pfam" id="PF14242">
    <property type="entry name" value="DUF4342"/>
    <property type="match status" value="1"/>
</dbReference>
<dbReference type="STRING" id="888050.HMPREF9004_0724"/>
<keyword evidence="4" id="KW-1185">Reference proteome</keyword>
<evidence type="ECO:0000256" key="1">
    <source>
        <dbReference type="SAM" id="MobiDB-lite"/>
    </source>
</evidence>
<sequence>MNASNSTNEKIQVFANELLATVKKLVKDGSVRKIVIRDETGKERVSIPMNLGAGVGILALVTNPVLTLLAGATATVGAKMTRYTVEVERTDIVTSDPIDTEAGAPLSDPDSSEKN</sequence>
<protein>
    <recommendedName>
        <fullName evidence="2">DUF4342 domain-containing protein</fullName>
    </recommendedName>
</protein>
<dbReference type="HOGENOM" id="CLU_115782_6_0_11"/>
<dbReference type="PATRIC" id="fig|888050.3.peg.694"/>
<dbReference type="AlphaFoldDB" id="N6W7Z9"/>
<dbReference type="eggNOG" id="COG1308">
    <property type="taxonomic scope" value="Bacteria"/>
</dbReference>
<dbReference type="InterPro" id="IPR025642">
    <property type="entry name" value="DUF4342"/>
</dbReference>
<evidence type="ECO:0000313" key="3">
    <source>
        <dbReference type="EMBL" id="ENO18675.1"/>
    </source>
</evidence>
<dbReference type="Proteomes" id="UP000013015">
    <property type="component" value="Unassembled WGS sequence"/>
</dbReference>
<organism evidence="3 4">
    <name type="scientific">Schaalia cardiffensis F0333</name>
    <dbReference type="NCBI Taxonomy" id="888050"/>
    <lineage>
        <taxon>Bacteria</taxon>
        <taxon>Bacillati</taxon>
        <taxon>Actinomycetota</taxon>
        <taxon>Actinomycetes</taxon>
        <taxon>Actinomycetales</taxon>
        <taxon>Actinomycetaceae</taxon>
        <taxon>Schaalia</taxon>
    </lineage>
</organism>
<dbReference type="RefSeq" id="WP_005962453.1">
    <property type="nucleotide sequence ID" value="NZ_CP040505.1"/>
</dbReference>
<feature type="domain" description="DUF4342" evidence="2">
    <location>
        <begin position="6"/>
        <end position="89"/>
    </location>
</feature>
<comment type="caution">
    <text evidence="3">The sequence shown here is derived from an EMBL/GenBank/DDBJ whole genome shotgun (WGS) entry which is preliminary data.</text>
</comment>
<evidence type="ECO:0000259" key="2">
    <source>
        <dbReference type="Pfam" id="PF14242"/>
    </source>
</evidence>
<accession>N6W7Z9</accession>
<reference evidence="3 4" key="1">
    <citation type="submission" date="2013-03" db="EMBL/GenBank/DDBJ databases">
        <title>Reference genome for the Human Microbiome Project.</title>
        <authorList>
            <person name="Aqrawi P."/>
            <person name="Ayvaz T."/>
            <person name="Bess C."/>
            <person name="Blankenburg K."/>
            <person name="Coyle M."/>
            <person name="Deng J."/>
            <person name="Forbes L."/>
            <person name="Fowler G."/>
            <person name="Francisco L."/>
            <person name="Fu Q."/>
            <person name="Gibbs R."/>
            <person name="Gross S."/>
            <person name="Gubbala S."/>
            <person name="Hale W."/>
            <person name="Hemphill L."/>
            <person name="Highlander S."/>
            <person name="Hirani K."/>
            <person name="Jackson L."/>
            <person name="Jakkamsetti A."/>
            <person name="Javaid M."/>
            <person name="Jayaseelan J.C."/>
            <person name="Jiang H."/>
            <person name="Joshi V."/>
            <person name="Korchina V."/>
            <person name="Kovar C."/>
            <person name="Lara F."/>
            <person name="Lee S."/>
            <person name="Liu Y."/>
            <person name="Mata R."/>
            <person name="Mathew T."/>
            <person name="Munidasa M."/>
            <person name="Muzny D."/>
            <person name="Nazareth L."/>
            <person name="Ngo R."/>
            <person name="Nguyen L."/>
            <person name="Nguyen N."/>
            <person name="Okwuonu G."/>
            <person name="Ongeri F."/>
            <person name="Palculict T."/>
            <person name="Patil S."/>
            <person name="Petrosino J."/>
            <person name="Pham C."/>
            <person name="Pham P."/>
            <person name="Pu L.-L."/>
            <person name="Qin X."/>
            <person name="Qu J."/>
            <person name="Reid J."/>
            <person name="Ross M."/>
            <person name="Ruth R."/>
            <person name="Saada N."/>
            <person name="San Lucas F."/>
            <person name="Santibanez J."/>
            <person name="Shang Y."/>
            <person name="Simmons D."/>
            <person name="Song X.-Z."/>
            <person name="Tang L.-Y."/>
            <person name="Thornton R."/>
            <person name="Warren J."/>
            <person name="Weissenberger G."/>
            <person name="Wilczek-Boney K."/>
            <person name="Worley K."/>
            <person name="Youmans B."/>
            <person name="Zhang J."/>
            <person name="Zhang L."/>
            <person name="Zhao Z."/>
            <person name="Zhou C."/>
            <person name="Zhu D."/>
            <person name="Zhu Y."/>
        </authorList>
    </citation>
    <scope>NUCLEOTIDE SEQUENCE [LARGE SCALE GENOMIC DNA]</scope>
    <source>
        <strain evidence="3 4">F0333</strain>
    </source>
</reference>
<gene>
    <name evidence="3" type="ORF">HMPREF9004_0724</name>
</gene>
<evidence type="ECO:0000313" key="4">
    <source>
        <dbReference type="Proteomes" id="UP000013015"/>
    </source>
</evidence>
<proteinExistence type="predicted"/>
<name>N6W7Z9_9ACTO</name>
<feature type="region of interest" description="Disordered" evidence="1">
    <location>
        <begin position="94"/>
        <end position="115"/>
    </location>
</feature>